<dbReference type="Proteomes" id="UP000001901">
    <property type="component" value="Chromosome"/>
</dbReference>
<dbReference type="HOGENOM" id="CLU_204994_0_0_2"/>
<organism evidence="1 2">
    <name type="scientific">Archaeoglobus profundus (strain DSM 5631 / JCM 9629 / NBRC 100127 / Av18)</name>
    <dbReference type="NCBI Taxonomy" id="572546"/>
    <lineage>
        <taxon>Archaea</taxon>
        <taxon>Methanobacteriati</taxon>
        <taxon>Methanobacteriota</taxon>
        <taxon>Archaeoglobi</taxon>
        <taxon>Archaeoglobales</taxon>
        <taxon>Archaeoglobaceae</taxon>
        <taxon>Archaeoglobus</taxon>
    </lineage>
</organism>
<evidence type="ECO:0000313" key="2">
    <source>
        <dbReference type="Proteomes" id="UP000001901"/>
    </source>
</evidence>
<keyword evidence="2" id="KW-1185">Reference proteome</keyword>
<dbReference type="AlphaFoldDB" id="D2RDK5"/>
<accession>D2RDK5</accession>
<dbReference type="PaxDb" id="572546-Arcpr_1143"/>
<proteinExistence type="predicted"/>
<gene>
    <name evidence="1" type="ordered locus">Arcpr_1143</name>
</gene>
<protein>
    <submittedName>
        <fullName evidence="1">Uncharacterized protein</fullName>
    </submittedName>
</protein>
<reference evidence="1 2" key="1">
    <citation type="journal article" date="2010" name="Stand. Genomic Sci.">
        <title>Complete genome sequence of Archaeoglobus profundus type strain (AV18).</title>
        <authorList>
            <person name="von Jan M."/>
            <person name="Lapidus A."/>
            <person name="Del Rio T.G."/>
            <person name="Copeland A."/>
            <person name="Tice H."/>
            <person name="Cheng J.F."/>
            <person name="Lucas S."/>
            <person name="Chen F."/>
            <person name="Nolan M."/>
            <person name="Goodwin L."/>
            <person name="Han C."/>
            <person name="Pitluck S."/>
            <person name="Liolios K."/>
            <person name="Ivanova N."/>
            <person name="Mavromatis K."/>
            <person name="Ovchinnikova G."/>
            <person name="Chertkov O."/>
            <person name="Pati A."/>
            <person name="Chen A."/>
            <person name="Palaniappan K."/>
            <person name="Land M."/>
            <person name="Hauser L."/>
            <person name="Chang Y.J."/>
            <person name="Jeffries C.D."/>
            <person name="Saunders E."/>
            <person name="Brettin T."/>
            <person name="Detter J.C."/>
            <person name="Chain P."/>
            <person name="Eichinger K."/>
            <person name="Huber H."/>
            <person name="Spring S."/>
            <person name="Rohde M."/>
            <person name="Goker M."/>
            <person name="Wirth R."/>
            <person name="Woyke T."/>
            <person name="Bristow J."/>
            <person name="Eisen J.A."/>
            <person name="Markowitz V."/>
            <person name="Hugenholtz P."/>
            <person name="Kyrpides N.C."/>
            <person name="Klenk H.P."/>
        </authorList>
    </citation>
    <scope>NUCLEOTIDE SEQUENCE [LARGE SCALE GENOMIC DNA]</scope>
    <source>
        <strain evidence="2">DSM 5631 / JCM 9629 / NBRC 100127 / Av18</strain>
    </source>
</reference>
<evidence type="ECO:0000313" key="1">
    <source>
        <dbReference type="EMBL" id="ADB58199.1"/>
    </source>
</evidence>
<dbReference type="EMBL" id="CP001857">
    <property type="protein sequence ID" value="ADB58199.1"/>
    <property type="molecule type" value="Genomic_DNA"/>
</dbReference>
<name>D2RDK5_ARCPA</name>
<sequence length="50" mass="6090">MVRKTVEIPDELWREFEVHAVRKFGYYGAIKKALEEAIRLWLEKVKKEQQ</sequence>
<dbReference type="KEGG" id="apo:Arcpr_1143"/>